<dbReference type="EMBL" id="AUZY01000859">
    <property type="protein sequence ID" value="EQD77157.1"/>
    <property type="molecule type" value="Genomic_DNA"/>
</dbReference>
<sequence length="356" mass="39505">MMPIAAFVAAAKTEWETDPESFWASAISVTENRAAPSIGKPFLKETGRQFNPAVLGSLLRLKENIWSTPEGSARTLLKLTFASVLIDSSNLKRAPCLGYTTKLGLTAETPFDLFRQAARRIKEDLQLLQKHQEKWGPKPEIQLGNSGKVLLQESSIDLAITSPPYVNGLDYVMNYKIDLAWMDFIRSYEELARLRASMVACDNIPRGTAAGHEPSAFIRSDQWVTAIARTIGRNIDTKGAYRRDDMGAIVTKYFDDLIPVIENVYRSLRPGARFVVVNGDSLIAGTYVPGDMIFARLAAQAGFTVEAFDVARTRRSGQRRGFVLRESVVTLRKPGPYTPPRAAKPIHGLEDFDPPN</sequence>
<evidence type="ECO:0000256" key="5">
    <source>
        <dbReference type="ARBA" id="ARBA00022691"/>
    </source>
</evidence>
<dbReference type="PROSITE" id="PS00093">
    <property type="entry name" value="N4_MTASE"/>
    <property type="match status" value="1"/>
</dbReference>
<evidence type="ECO:0000256" key="4">
    <source>
        <dbReference type="ARBA" id="ARBA00022679"/>
    </source>
</evidence>
<organism evidence="9">
    <name type="scientific">mine drainage metagenome</name>
    <dbReference type="NCBI Taxonomy" id="410659"/>
    <lineage>
        <taxon>unclassified sequences</taxon>
        <taxon>metagenomes</taxon>
        <taxon>ecological metagenomes</taxon>
    </lineage>
</organism>
<proteinExistence type="inferred from homology"/>
<evidence type="ECO:0000256" key="8">
    <source>
        <dbReference type="SAM" id="MobiDB-lite"/>
    </source>
</evidence>
<dbReference type="GO" id="GO:0032259">
    <property type="term" value="P:methylation"/>
    <property type="evidence" value="ECO:0007669"/>
    <property type="project" value="UniProtKB-KW"/>
</dbReference>
<dbReference type="GO" id="GO:0003677">
    <property type="term" value="F:DNA binding"/>
    <property type="evidence" value="ECO:0007669"/>
    <property type="project" value="InterPro"/>
</dbReference>
<dbReference type="InterPro" id="IPR029063">
    <property type="entry name" value="SAM-dependent_MTases_sf"/>
</dbReference>
<accession>T1C589</accession>
<comment type="similarity">
    <text evidence="1">Belongs to the N(4)/N(6)-methyltransferase family. N(4) subfamily.</text>
</comment>
<keyword evidence="5" id="KW-0949">S-adenosyl-L-methionine</keyword>
<dbReference type="Gene3D" id="3.40.50.150">
    <property type="entry name" value="Vaccinia Virus protein VP39"/>
    <property type="match status" value="1"/>
</dbReference>
<evidence type="ECO:0000256" key="6">
    <source>
        <dbReference type="ARBA" id="ARBA00022747"/>
    </source>
</evidence>
<dbReference type="SUPFAM" id="SSF53335">
    <property type="entry name" value="S-adenosyl-L-methionine-dependent methyltransferases"/>
    <property type="match status" value="1"/>
</dbReference>
<dbReference type="GO" id="GO:0009307">
    <property type="term" value="P:DNA restriction-modification system"/>
    <property type="evidence" value="ECO:0007669"/>
    <property type="project" value="UniProtKB-KW"/>
</dbReference>
<comment type="catalytic activity">
    <reaction evidence="7">
        <text>a 2'-deoxycytidine in DNA + S-adenosyl-L-methionine = an N(4)-methyl-2'-deoxycytidine in DNA + S-adenosyl-L-homocysteine + H(+)</text>
        <dbReference type="Rhea" id="RHEA:16857"/>
        <dbReference type="Rhea" id="RHEA-COMP:11369"/>
        <dbReference type="Rhea" id="RHEA-COMP:13674"/>
        <dbReference type="ChEBI" id="CHEBI:15378"/>
        <dbReference type="ChEBI" id="CHEBI:57856"/>
        <dbReference type="ChEBI" id="CHEBI:59789"/>
        <dbReference type="ChEBI" id="CHEBI:85452"/>
        <dbReference type="ChEBI" id="CHEBI:137933"/>
        <dbReference type="EC" id="2.1.1.113"/>
    </reaction>
</comment>
<dbReference type="AlphaFoldDB" id="T1C589"/>
<reference evidence="9" key="1">
    <citation type="submission" date="2013-08" db="EMBL/GenBank/DDBJ databases">
        <authorList>
            <person name="Mendez C."/>
            <person name="Richter M."/>
            <person name="Ferrer M."/>
            <person name="Sanchez J."/>
        </authorList>
    </citation>
    <scope>NUCLEOTIDE SEQUENCE</scope>
</reference>
<feature type="region of interest" description="Disordered" evidence="8">
    <location>
        <begin position="334"/>
        <end position="356"/>
    </location>
</feature>
<evidence type="ECO:0000256" key="1">
    <source>
        <dbReference type="ARBA" id="ARBA00010203"/>
    </source>
</evidence>
<reference evidence="9" key="2">
    <citation type="journal article" date="2014" name="ISME J.">
        <title>Microbial stratification in low pH oxic and suboxic macroscopic growths along an acid mine drainage.</title>
        <authorList>
            <person name="Mendez-Garcia C."/>
            <person name="Mesa V."/>
            <person name="Sprenger R.R."/>
            <person name="Richter M."/>
            <person name="Diez M.S."/>
            <person name="Solano J."/>
            <person name="Bargiela R."/>
            <person name="Golyshina O.V."/>
            <person name="Manteca A."/>
            <person name="Ramos J.L."/>
            <person name="Gallego J.R."/>
            <person name="Llorente I."/>
            <person name="Martins Dos Santos V.A."/>
            <person name="Jensen O.N."/>
            <person name="Pelaez A.I."/>
            <person name="Sanchez J."/>
            <person name="Ferrer M."/>
        </authorList>
    </citation>
    <scope>NUCLEOTIDE SEQUENCE</scope>
</reference>
<keyword evidence="4" id="KW-0808">Transferase</keyword>
<gene>
    <name evidence="9" type="ORF">B1B_01219</name>
</gene>
<protein>
    <recommendedName>
        <fullName evidence="2">site-specific DNA-methyltransferase (cytosine-N(4)-specific)</fullName>
        <ecNumber evidence="2">2.1.1.113</ecNumber>
    </recommendedName>
</protein>
<evidence type="ECO:0000256" key="3">
    <source>
        <dbReference type="ARBA" id="ARBA00022603"/>
    </source>
</evidence>
<evidence type="ECO:0000313" key="9">
    <source>
        <dbReference type="EMBL" id="EQD77157.1"/>
    </source>
</evidence>
<keyword evidence="6" id="KW-0680">Restriction system</keyword>
<dbReference type="GO" id="GO:0015667">
    <property type="term" value="F:site-specific DNA-methyltransferase (cytosine-N4-specific) activity"/>
    <property type="evidence" value="ECO:0007669"/>
    <property type="project" value="UniProtKB-EC"/>
</dbReference>
<evidence type="ECO:0000256" key="7">
    <source>
        <dbReference type="ARBA" id="ARBA00049120"/>
    </source>
</evidence>
<comment type="caution">
    <text evidence="9">The sequence shown here is derived from an EMBL/GenBank/DDBJ whole genome shotgun (WGS) entry which is preliminary data.</text>
</comment>
<evidence type="ECO:0000256" key="2">
    <source>
        <dbReference type="ARBA" id="ARBA00012185"/>
    </source>
</evidence>
<keyword evidence="3 9" id="KW-0489">Methyltransferase</keyword>
<dbReference type="EC" id="2.1.1.113" evidence="2"/>
<name>T1C589_9ZZZZ</name>
<dbReference type="InterPro" id="IPR017985">
    <property type="entry name" value="MeTrfase_CN4_CS"/>
</dbReference>